<dbReference type="STRING" id="37003.ENSKMAP00000012064"/>
<sequence>QKLTLLLGLLGLVASVNSNLQSYLPLDCDDIYQNNNTSSSRVYTIYPGGPTMPLHVHCDMDTDGGRWTVFLRRLDGTENFFRPWDHYKAGFGNVAGEYWLENIFLLSMRKRNELRVGIGDWEGETAFAQYSSFLVDSENTGYKLHLGRFTGGTAGDSLSTHNSMMFTTFDKDQDTWDKNCAQEHVGGFWYRLPNDQSHRLVRTLRDHQVEWLYLLSEDLLHEDQTGVQVLVHTV</sequence>
<dbReference type="SMART" id="SM00186">
    <property type="entry name" value="FBG"/>
    <property type="match status" value="1"/>
</dbReference>
<evidence type="ECO:0000256" key="3">
    <source>
        <dbReference type="ARBA" id="ARBA00023157"/>
    </source>
</evidence>
<accession>A0A3Q3AKY6</accession>
<dbReference type="GO" id="GO:0072377">
    <property type="term" value="P:blood coagulation, common pathway"/>
    <property type="evidence" value="ECO:0007669"/>
    <property type="project" value="TreeGrafter"/>
</dbReference>
<evidence type="ECO:0000313" key="7">
    <source>
        <dbReference type="Ensembl" id="ENSKMAP00000012064.1"/>
    </source>
</evidence>
<dbReference type="GO" id="GO:0034116">
    <property type="term" value="P:positive regulation of heterotypic cell-cell adhesion"/>
    <property type="evidence" value="ECO:0007669"/>
    <property type="project" value="TreeGrafter"/>
</dbReference>
<dbReference type="NCBIfam" id="NF040941">
    <property type="entry name" value="GGGWT_bact"/>
    <property type="match status" value="1"/>
</dbReference>
<evidence type="ECO:0000313" key="8">
    <source>
        <dbReference type="Proteomes" id="UP000264800"/>
    </source>
</evidence>
<feature type="domain" description="Fibrinogen C-terminal" evidence="6">
    <location>
        <begin position="19"/>
        <end position="190"/>
    </location>
</feature>
<dbReference type="GO" id="GO:0070527">
    <property type="term" value="P:platelet aggregation"/>
    <property type="evidence" value="ECO:0007669"/>
    <property type="project" value="TreeGrafter"/>
</dbReference>
<evidence type="ECO:0000256" key="2">
    <source>
        <dbReference type="ARBA" id="ARBA00022525"/>
    </source>
</evidence>
<dbReference type="AlphaFoldDB" id="A0A3Q3AKY6"/>
<dbReference type="InterPro" id="IPR036056">
    <property type="entry name" value="Fibrinogen-like_C"/>
</dbReference>
<feature type="signal peptide" evidence="5">
    <location>
        <begin position="1"/>
        <end position="18"/>
    </location>
</feature>
<dbReference type="GO" id="GO:0005577">
    <property type="term" value="C:fibrinogen complex"/>
    <property type="evidence" value="ECO:0007669"/>
    <property type="project" value="TreeGrafter"/>
</dbReference>
<dbReference type="InterPro" id="IPR037579">
    <property type="entry name" value="FIB_ANG-like"/>
</dbReference>
<evidence type="ECO:0000259" key="6">
    <source>
        <dbReference type="PROSITE" id="PS51406"/>
    </source>
</evidence>
<dbReference type="GO" id="GO:0030674">
    <property type="term" value="F:protein-macromolecule adaptor activity"/>
    <property type="evidence" value="ECO:0007669"/>
    <property type="project" value="TreeGrafter"/>
</dbReference>
<dbReference type="Pfam" id="PF00147">
    <property type="entry name" value="Fibrinogen_C"/>
    <property type="match status" value="1"/>
</dbReference>
<dbReference type="PROSITE" id="PS51406">
    <property type="entry name" value="FIBRINOGEN_C_2"/>
    <property type="match status" value="1"/>
</dbReference>
<dbReference type="InterPro" id="IPR014716">
    <property type="entry name" value="Fibrinogen_a/b/g_C_1"/>
</dbReference>
<dbReference type="PANTHER" id="PTHR47221">
    <property type="entry name" value="FIBRINOGEN ALPHA CHAIN"/>
    <property type="match status" value="1"/>
</dbReference>
<dbReference type="Ensembl" id="ENSKMAT00000012246.1">
    <property type="protein sequence ID" value="ENSKMAP00000012064.1"/>
    <property type="gene ID" value="ENSKMAG00000009058.1"/>
</dbReference>
<keyword evidence="4" id="KW-0325">Glycoprotein</keyword>
<dbReference type="CDD" id="cd00087">
    <property type="entry name" value="FReD"/>
    <property type="match status" value="1"/>
</dbReference>
<comment type="subcellular location">
    <subcellularLocation>
        <location evidence="1">Secreted</location>
    </subcellularLocation>
</comment>
<evidence type="ECO:0000256" key="5">
    <source>
        <dbReference type="SAM" id="SignalP"/>
    </source>
</evidence>
<name>A0A3Q3AKY6_KRYMA</name>
<dbReference type="InterPro" id="IPR002181">
    <property type="entry name" value="Fibrinogen_a/b/g_C_dom"/>
</dbReference>
<dbReference type="GeneTree" id="ENSGT00940000154615"/>
<keyword evidence="3" id="KW-1015">Disulfide bond</keyword>
<keyword evidence="8" id="KW-1185">Reference proteome</keyword>
<feature type="chain" id="PRO_5018564498" evidence="5">
    <location>
        <begin position="19"/>
        <end position="234"/>
    </location>
</feature>
<dbReference type="SUPFAM" id="SSF56496">
    <property type="entry name" value="Fibrinogen C-terminal domain-like"/>
    <property type="match status" value="1"/>
</dbReference>
<reference evidence="7" key="2">
    <citation type="submission" date="2025-09" db="UniProtKB">
        <authorList>
            <consortium name="Ensembl"/>
        </authorList>
    </citation>
    <scope>IDENTIFICATION</scope>
</reference>
<dbReference type="Gene3D" id="3.90.215.10">
    <property type="entry name" value="Gamma Fibrinogen, chain A, domain 1"/>
    <property type="match status" value="1"/>
</dbReference>
<keyword evidence="2" id="KW-0964">Secreted</keyword>
<protein>
    <submittedName>
        <fullName evidence="7">Microfibril associated protein 4</fullName>
    </submittedName>
</protein>
<reference evidence="7" key="1">
    <citation type="submission" date="2025-08" db="UniProtKB">
        <authorList>
            <consortium name="Ensembl"/>
        </authorList>
    </citation>
    <scope>IDENTIFICATION</scope>
</reference>
<dbReference type="Proteomes" id="UP000264800">
    <property type="component" value="Unplaced"/>
</dbReference>
<keyword evidence="5" id="KW-0732">Signal</keyword>
<organism evidence="7 8">
    <name type="scientific">Kryptolebias marmoratus</name>
    <name type="common">Mangrove killifish</name>
    <name type="synonym">Rivulus marmoratus</name>
    <dbReference type="NCBI Taxonomy" id="37003"/>
    <lineage>
        <taxon>Eukaryota</taxon>
        <taxon>Metazoa</taxon>
        <taxon>Chordata</taxon>
        <taxon>Craniata</taxon>
        <taxon>Vertebrata</taxon>
        <taxon>Euteleostomi</taxon>
        <taxon>Actinopterygii</taxon>
        <taxon>Neopterygii</taxon>
        <taxon>Teleostei</taxon>
        <taxon>Neoteleostei</taxon>
        <taxon>Acanthomorphata</taxon>
        <taxon>Ovalentaria</taxon>
        <taxon>Atherinomorphae</taxon>
        <taxon>Cyprinodontiformes</taxon>
        <taxon>Rivulidae</taxon>
        <taxon>Kryptolebias</taxon>
    </lineage>
</organism>
<proteinExistence type="predicted"/>
<evidence type="ECO:0000256" key="1">
    <source>
        <dbReference type="ARBA" id="ARBA00004613"/>
    </source>
</evidence>
<dbReference type="GO" id="GO:0005201">
    <property type="term" value="F:extracellular matrix structural constituent"/>
    <property type="evidence" value="ECO:0007669"/>
    <property type="project" value="TreeGrafter"/>
</dbReference>
<evidence type="ECO:0000256" key="4">
    <source>
        <dbReference type="ARBA" id="ARBA00023180"/>
    </source>
</evidence>
<dbReference type="PANTHER" id="PTHR47221:SF5">
    <property type="entry name" value="FIBRINOGEN C-TERMINAL DOMAIN-CONTAINING PROTEIN"/>
    <property type="match status" value="1"/>
</dbReference>
<dbReference type="GO" id="GO:0042730">
    <property type="term" value="P:fibrinolysis"/>
    <property type="evidence" value="ECO:0007669"/>
    <property type="project" value="TreeGrafter"/>
</dbReference>
<dbReference type="OMA" id="NPNGMYA"/>